<keyword evidence="2" id="KW-1185">Reference proteome</keyword>
<evidence type="ECO:0000313" key="2">
    <source>
        <dbReference type="Proteomes" id="UP001589793"/>
    </source>
</evidence>
<accession>A0ABV6RF96</accession>
<evidence type="ECO:0000313" key="1">
    <source>
        <dbReference type="EMBL" id="MFC0675234.1"/>
    </source>
</evidence>
<sequence length="46" mass="5400">MPDLDGPSEALQEIHPHIELETIRFCELYCTRKDVKDPDDLPQFML</sequence>
<proteinExistence type="predicted"/>
<reference evidence="1 2" key="1">
    <citation type="submission" date="2024-09" db="EMBL/GenBank/DDBJ databases">
        <authorList>
            <person name="Sun Q."/>
            <person name="Mori K."/>
        </authorList>
    </citation>
    <scope>NUCLEOTIDE SEQUENCE [LARGE SCALE GENOMIC DNA]</scope>
    <source>
        <strain evidence="1 2">CICC 10874</strain>
    </source>
</reference>
<dbReference type="EMBL" id="JBHLSV010000020">
    <property type="protein sequence ID" value="MFC0675234.1"/>
    <property type="molecule type" value="Genomic_DNA"/>
</dbReference>
<dbReference type="Proteomes" id="UP001589793">
    <property type="component" value="Unassembled WGS sequence"/>
</dbReference>
<dbReference type="RefSeq" id="WP_376982079.1">
    <property type="nucleotide sequence ID" value="NZ_JBHLSV010000020.1"/>
</dbReference>
<comment type="caution">
    <text evidence="1">The sequence shown here is derived from an EMBL/GenBank/DDBJ whole genome shotgun (WGS) entry which is preliminary data.</text>
</comment>
<organism evidence="1 2">
    <name type="scientific">Brachybacterium hainanense</name>
    <dbReference type="NCBI Taxonomy" id="1541174"/>
    <lineage>
        <taxon>Bacteria</taxon>
        <taxon>Bacillati</taxon>
        <taxon>Actinomycetota</taxon>
        <taxon>Actinomycetes</taxon>
        <taxon>Micrococcales</taxon>
        <taxon>Dermabacteraceae</taxon>
        <taxon>Brachybacterium</taxon>
    </lineage>
</organism>
<protein>
    <submittedName>
        <fullName evidence="1">Uncharacterized protein</fullName>
    </submittedName>
</protein>
<gene>
    <name evidence="1" type="ORF">ACFFF6_14820</name>
</gene>
<name>A0ABV6RF96_9MICO</name>